<feature type="compositionally biased region" description="Basic and acidic residues" evidence="1">
    <location>
        <begin position="399"/>
        <end position="419"/>
    </location>
</feature>
<name>A0A146JZF9_9EUKA</name>
<feature type="compositionally biased region" description="Polar residues" evidence="1">
    <location>
        <begin position="420"/>
        <end position="443"/>
    </location>
</feature>
<sequence>SMNCCSQKPKIQFDDWFDACIDSNITIIQQYKELFIGHTDTRSTSYKSLNGATIQIVEEDEMDFRFRASYKFSVKITGFTGLMYAILYDNFEIINLLIDEILARTPTILKIPVSYKSNYIMNPIEEKQFHPLNITSIIAIPKNTSMLEYCLYLNKLKTFNLLMSHVYRLPIMQQQKIMQYDNSSIILQLLQIPNSFEVFEKHAQFLIEYQFDFESNSGENCTFEAAQNGNSRYFEYFLSLCWEKKYHEIIQEQIDQIEYGKDLVEIFRTNRDQPKYQKCLKLYKQFLQQIYPEPPPFITKNDKMSIVIDNVRETLEEIESTQQLLQPNQYSKSVFEDRFSINQHQIAQISTQVKTDQLKNYKNDSSSDVLQYGKVFRRSSVAPRFVVDQNGQTVVQIDSGDKDSKDTSSLEKSNEKQYKENTSVTMSNAQSEFIQSQAEELRK</sequence>
<feature type="non-terminal residue" evidence="2">
    <location>
        <position position="1"/>
    </location>
</feature>
<dbReference type="EMBL" id="GDID01007018">
    <property type="protein sequence ID" value="JAP89588.1"/>
    <property type="molecule type" value="Transcribed_RNA"/>
</dbReference>
<protein>
    <submittedName>
        <fullName evidence="2">Uncharacterized protein</fullName>
    </submittedName>
</protein>
<evidence type="ECO:0000256" key="1">
    <source>
        <dbReference type="SAM" id="MobiDB-lite"/>
    </source>
</evidence>
<reference evidence="2" key="1">
    <citation type="submission" date="2015-07" db="EMBL/GenBank/DDBJ databases">
        <title>Adaptation to a free-living lifestyle via gene acquisitions in the diplomonad Trepomonas sp. PC1.</title>
        <authorList>
            <person name="Xu F."/>
            <person name="Jerlstrom-Hultqvist J."/>
            <person name="Kolisko M."/>
            <person name="Simpson A.G.B."/>
            <person name="Roger A.J."/>
            <person name="Svard S.G."/>
            <person name="Andersson J.O."/>
        </authorList>
    </citation>
    <scope>NUCLEOTIDE SEQUENCE</scope>
    <source>
        <strain evidence="2">PC1</strain>
    </source>
</reference>
<proteinExistence type="predicted"/>
<organism evidence="2">
    <name type="scientific">Trepomonas sp. PC1</name>
    <dbReference type="NCBI Taxonomy" id="1076344"/>
    <lineage>
        <taxon>Eukaryota</taxon>
        <taxon>Metamonada</taxon>
        <taxon>Diplomonadida</taxon>
        <taxon>Hexamitidae</taxon>
        <taxon>Hexamitinae</taxon>
        <taxon>Trepomonas</taxon>
    </lineage>
</organism>
<feature type="region of interest" description="Disordered" evidence="1">
    <location>
        <begin position="397"/>
        <end position="443"/>
    </location>
</feature>
<evidence type="ECO:0000313" key="2">
    <source>
        <dbReference type="EMBL" id="JAP89588.1"/>
    </source>
</evidence>
<accession>A0A146JZF9</accession>
<gene>
    <name evidence="2" type="ORF">TPC1_30917</name>
</gene>
<dbReference type="AlphaFoldDB" id="A0A146JZF9"/>